<evidence type="ECO:0000256" key="3">
    <source>
        <dbReference type="RuleBase" id="RU003560"/>
    </source>
</evidence>
<dbReference type="SUPFAM" id="SSF53383">
    <property type="entry name" value="PLP-dependent transferases"/>
    <property type="match status" value="1"/>
</dbReference>
<organism evidence="4 5">
    <name type="scientific">Candidatus Roizmanbacteria bacterium RIFCSPHIGHO2_01_FULL_39_8</name>
    <dbReference type="NCBI Taxonomy" id="1802033"/>
    <lineage>
        <taxon>Bacteria</taxon>
        <taxon>Candidatus Roizmaniibacteriota</taxon>
    </lineage>
</organism>
<dbReference type="PANTHER" id="PTHR43094:SF1">
    <property type="entry name" value="AMINOTRANSFERASE CLASS-III"/>
    <property type="match status" value="1"/>
</dbReference>
<dbReference type="CDD" id="cd00610">
    <property type="entry name" value="OAT_like"/>
    <property type="match status" value="1"/>
</dbReference>
<evidence type="ECO:0000256" key="1">
    <source>
        <dbReference type="ARBA" id="ARBA00008954"/>
    </source>
</evidence>
<dbReference type="InterPro" id="IPR015424">
    <property type="entry name" value="PyrdxlP-dep_Trfase"/>
</dbReference>
<dbReference type="Pfam" id="PF00202">
    <property type="entry name" value="Aminotran_3"/>
    <property type="match status" value="1"/>
</dbReference>
<dbReference type="InterPro" id="IPR005814">
    <property type="entry name" value="Aminotrans_3"/>
</dbReference>
<evidence type="ECO:0008006" key="6">
    <source>
        <dbReference type="Google" id="ProtNLM"/>
    </source>
</evidence>
<dbReference type="GO" id="GO:0030170">
    <property type="term" value="F:pyridoxal phosphate binding"/>
    <property type="evidence" value="ECO:0007669"/>
    <property type="project" value="InterPro"/>
</dbReference>
<dbReference type="PANTHER" id="PTHR43094">
    <property type="entry name" value="AMINOTRANSFERASE"/>
    <property type="match status" value="1"/>
</dbReference>
<comment type="similarity">
    <text evidence="1 3">Belongs to the class-III pyridoxal-phosphate-dependent aminotransferase family.</text>
</comment>
<dbReference type="Gene3D" id="3.40.640.10">
    <property type="entry name" value="Type I PLP-dependent aspartate aminotransferase-like (Major domain)"/>
    <property type="match status" value="1"/>
</dbReference>
<evidence type="ECO:0000313" key="5">
    <source>
        <dbReference type="Proteomes" id="UP000177026"/>
    </source>
</evidence>
<dbReference type="InterPro" id="IPR015421">
    <property type="entry name" value="PyrdxlP-dep_Trfase_major"/>
</dbReference>
<comment type="caution">
    <text evidence="4">The sequence shown here is derived from an EMBL/GenBank/DDBJ whole genome shotgun (WGS) entry which is preliminary data.</text>
</comment>
<dbReference type="Gene3D" id="3.90.1150.10">
    <property type="entry name" value="Aspartate Aminotransferase, domain 1"/>
    <property type="match status" value="1"/>
</dbReference>
<gene>
    <name evidence="4" type="ORF">A2866_05940</name>
</gene>
<evidence type="ECO:0000313" key="4">
    <source>
        <dbReference type="EMBL" id="OGK17695.1"/>
    </source>
</evidence>
<dbReference type="PROSITE" id="PS00600">
    <property type="entry name" value="AA_TRANSFER_CLASS_3"/>
    <property type="match status" value="1"/>
</dbReference>
<proteinExistence type="inferred from homology"/>
<dbReference type="InterPro" id="IPR049704">
    <property type="entry name" value="Aminotrans_3_PPA_site"/>
</dbReference>
<dbReference type="InterPro" id="IPR015422">
    <property type="entry name" value="PyrdxlP-dep_Trfase_small"/>
</dbReference>
<sequence length="418" mass="46650">MIKNHLLFNDFSDWRFDISKASGSFIWDGEGNKLIDFTSAWNVTNLGWNHPEITRAIIEQAKKNTYNPGWTADPIQNELAKKLTDSLPRELTIAVRATGGTEANEEAIKTARSFAGRKKILGFRDHYHGHSLAVTAIGYPPEYAAWKRFGPIPGELIHIDYPNMYRTNKKPDELLADFSTRLENILKKRDVAAIVTEAGIITGWGSTYVAPEGFLKTVRRLTARYGTLLILDEVGTGFSRCGKLFAMELEQVTPDIVTFAKGMSNGAAAIGAMVTTAKIGQKTCNKSQIYSTFGWTPIACAAVLKSLEIHKRDRVWEKAGKDGVYIMSILKKELEDNPKVGDIRGIGMEIGIDFVKSKKTKEKNKQLTEKIVDETLKKGLHTISDHDSNIQLMPPLTIERKTLNQGLEILIDVIKKLN</sequence>
<dbReference type="PIRSF" id="PIRSF000521">
    <property type="entry name" value="Transaminase_4ab_Lys_Orn"/>
    <property type="match status" value="1"/>
</dbReference>
<keyword evidence="2 3" id="KW-0663">Pyridoxal phosphate</keyword>
<dbReference type="EMBL" id="MFZI01000081">
    <property type="protein sequence ID" value="OGK17695.1"/>
    <property type="molecule type" value="Genomic_DNA"/>
</dbReference>
<reference evidence="4 5" key="1">
    <citation type="journal article" date="2016" name="Nat. Commun.">
        <title>Thousands of microbial genomes shed light on interconnected biogeochemical processes in an aquifer system.</title>
        <authorList>
            <person name="Anantharaman K."/>
            <person name="Brown C.T."/>
            <person name="Hug L.A."/>
            <person name="Sharon I."/>
            <person name="Castelle C.J."/>
            <person name="Probst A.J."/>
            <person name="Thomas B.C."/>
            <person name="Singh A."/>
            <person name="Wilkins M.J."/>
            <person name="Karaoz U."/>
            <person name="Brodie E.L."/>
            <person name="Williams K.H."/>
            <person name="Hubbard S.S."/>
            <person name="Banfield J.F."/>
        </authorList>
    </citation>
    <scope>NUCLEOTIDE SEQUENCE [LARGE SCALE GENOMIC DNA]</scope>
</reference>
<name>A0A1F7GFP8_9BACT</name>
<dbReference type="GO" id="GO:0008483">
    <property type="term" value="F:transaminase activity"/>
    <property type="evidence" value="ECO:0007669"/>
    <property type="project" value="InterPro"/>
</dbReference>
<dbReference type="Proteomes" id="UP000177026">
    <property type="component" value="Unassembled WGS sequence"/>
</dbReference>
<dbReference type="AlphaFoldDB" id="A0A1F7GFP8"/>
<accession>A0A1F7GFP8</accession>
<evidence type="ECO:0000256" key="2">
    <source>
        <dbReference type="ARBA" id="ARBA00022898"/>
    </source>
</evidence>
<protein>
    <recommendedName>
        <fullName evidence="6">Aspartate aminotransferase family protein</fullName>
    </recommendedName>
</protein>